<protein>
    <submittedName>
        <fullName evidence="1">Uncharacterized protein</fullName>
    </submittedName>
</protein>
<keyword evidence="2" id="KW-1185">Reference proteome</keyword>
<dbReference type="Proteomes" id="UP000830768">
    <property type="component" value="Chromosome 9"/>
</dbReference>
<proteinExistence type="predicted"/>
<dbReference type="EMBL" id="CP090037">
    <property type="protein sequence ID" value="UPK99879.1"/>
    <property type="molecule type" value="Genomic_DNA"/>
</dbReference>
<evidence type="ECO:0000313" key="1">
    <source>
        <dbReference type="EMBL" id="UPK99879.1"/>
    </source>
</evidence>
<name>A0ACD3ZEW3_FUSSC</name>
<evidence type="ECO:0000313" key="2">
    <source>
        <dbReference type="Proteomes" id="UP000830768"/>
    </source>
</evidence>
<organism evidence="1 2">
    <name type="scientific">Fusarium solani subsp. cucurbitae</name>
    <name type="common">Neocosmosporum cucurbitae</name>
    <dbReference type="NCBI Taxonomy" id="2747967"/>
    <lineage>
        <taxon>Eukaryota</taxon>
        <taxon>Fungi</taxon>
        <taxon>Dikarya</taxon>
        <taxon>Ascomycota</taxon>
        <taxon>Pezizomycotina</taxon>
        <taxon>Sordariomycetes</taxon>
        <taxon>Hypocreomycetidae</taxon>
        <taxon>Hypocreales</taxon>
        <taxon>Nectriaceae</taxon>
        <taxon>Fusarium</taxon>
        <taxon>Fusarium solani species complex</taxon>
    </lineage>
</organism>
<reference evidence="1" key="1">
    <citation type="submission" date="2021-11" db="EMBL/GenBank/DDBJ databases">
        <title>Fusarium solani-melongenae Genome sequencing and assembly.</title>
        <authorList>
            <person name="Xie S."/>
            <person name="Huang L."/>
            <person name="Zhang X."/>
        </authorList>
    </citation>
    <scope>NUCLEOTIDE SEQUENCE</scope>
    <source>
        <strain evidence="1">CRI 24-3</strain>
    </source>
</reference>
<accession>A0ACD3ZEW3</accession>
<sequence>MELNHFPDEVLSNIFSHLTTKAQKHRLHDDFIVDIWPVRLVCRRWNILATPQLFQTLTLFHSEWNANKDFEFWKHMLATDAIRAAARRVAIESAPWDDLDERSSWVWEDWRDDNDWPQFKAAIDHICDMPHLDALEVRFSPACVGRDGDQEDPEMELAVTRENTLRAVLESMRKRAARPNTSIIRELVLDNLQNISLPKNLTDGLLENIERLHILTTQEISGRPENDVHLREIREWEPYLQNTLLPSVAEQLVELTLASPAKWGAIPGEFNGKGLHFPRLKALTLAEYVITRQDQFEWVLSLESLTSLCLHGCTIATHILVLEPEFASWGVDMRGWTWVADPPELDDENDTRPAYEISAGKRTLTPGFYVHPLRWNAMFDSIRERLPRLKEFRFTKEQWVTFFRHSGDANAEALVDRYFAFTRYWCELWSFNLKECNHVEENRPGLPEELLKITEETDRGALERLLQTTRERQMMVKSGKPGMEEV</sequence>
<gene>
    <name evidence="1" type="ORF">LCI18_010814</name>
</gene>